<dbReference type="Proteomes" id="UP000887574">
    <property type="component" value="Unplaced"/>
</dbReference>
<protein>
    <recommendedName>
        <fullName evidence="2">Large ribosomal subunit protein uL10m</fullName>
    </recommendedName>
    <alternativeName>
        <fullName evidence="3">39S ribosomal protein L10, mitochondrial</fullName>
    </alternativeName>
</protein>
<proteinExistence type="inferred from homology"/>
<evidence type="ECO:0000256" key="2">
    <source>
        <dbReference type="ARBA" id="ARBA00035707"/>
    </source>
</evidence>
<dbReference type="Gene3D" id="3.30.70.1730">
    <property type="match status" value="1"/>
</dbReference>
<evidence type="ECO:0000313" key="4">
    <source>
        <dbReference type="Proteomes" id="UP000887574"/>
    </source>
</evidence>
<dbReference type="InterPro" id="IPR047865">
    <property type="entry name" value="Ribosomal_uL10_bac_type"/>
</dbReference>
<organism evidence="4 5">
    <name type="scientific">Ditylenchus dipsaci</name>
    <dbReference type="NCBI Taxonomy" id="166011"/>
    <lineage>
        <taxon>Eukaryota</taxon>
        <taxon>Metazoa</taxon>
        <taxon>Ecdysozoa</taxon>
        <taxon>Nematoda</taxon>
        <taxon>Chromadorea</taxon>
        <taxon>Rhabditida</taxon>
        <taxon>Tylenchina</taxon>
        <taxon>Tylenchomorpha</taxon>
        <taxon>Sphaerularioidea</taxon>
        <taxon>Anguinidae</taxon>
        <taxon>Anguininae</taxon>
        <taxon>Ditylenchus</taxon>
    </lineage>
</organism>
<dbReference type="SUPFAM" id="SSF160369">
    <property type="entry name" value="Ribosomal protein L10-like"/>
    <property type="match status" value="1"/>
</dbReference>
<comment type="similarity">
    <text evidence="1">Belongs to the universal ribosomal protein uL10 family.</text>
</comment>
<sequence length="250" mass="29084">MLQRLVKSQFEMLLKIASSSICSCRSVSHNYALPHPRHYRRRIYEAAVAPVFAPDVQEEVDILVENEAFAIPPSGKQARDSFDQYEKAEVKMIKDWIKFNEFRVLGVCQILHVKGPSFWMAANQFRLNDLHLTKYKLRTVHNLFRGTPFETLSILFDEHTSILYGKDINCLKVMVKECSKYNWLTLMAVTCDDRILSMRDVETLCKLHDLEQLRAETTQILSQIQNELVTNLDSTSRQLVKTFEFMTSKN</sequence>
<dbReference type="PANTHER" id="PTHR11560">
    <property type="entry name" value="39S RIBOSOMAL PROTEIN L10, MITOCHONDRIAL"/>
    <property type="match status" value="1"/>
</dbReference>
<evidence type="ECO:0000256" key="3">
    <source>
        <dbReference type="ARBA" id="ARBA00035716"/>
    </source>
</evidence>
<accession>A0A915EGP7</accession>
<evidence type="ECO:0000256" key="1">
    <source>
        <dbReference type="ARBA" id="ARBA00008889"/>
    </source>
</evidence>
<keyword evidence="4" id="KW-1185">Reference proteome</keyword>
<dbReference type="InterPro" id="IPR043141">
    <property type="entry name" value="Ribosomal_uL10-like_sf"/>
</dbReference>
<dbReference type="AlphaFoldDB" id="A0A915EGP7"/>
<evidence type="ECO:0000313" key="5">
    <source>
        <dbReference type="WBParaSite" id="jg6152"/>
    </source>
</evidence>
<name>A0A915EGP7_9BILA</name>
<dbReference type="WBParaSite" id="jg6152">
    <property type="protein sequence ID" value="jg6152"/>
    <property type="gene ID" value="jg6152"/>
</dbReference>
<reference evidence="5" key="1">
    <citation type="submission" date="2022-11" db="UniProtKB">
        <authorList>
            <consortium name="WormBaseParasite"/>
        </authorList>
    </citation>
    <scope>IDENTIFICATION</scope>
</reference>